<name>A0A127Z3R8_9BASI</name>
<sequence>MLDDRDNLEKLDGLAKDWTSVSKEQFQFKTCIFNNFVQYFNQIYQTVHTDQVSLDEEDPWSKIECNPEGVRRLCHWFRAFLTFALENTPGHLGSRYVSAPTFKSWLRIDRVYYQLWDWVQSTADSKSLRRRPPKKLFYGKWEASLCLHTIFAKAGSPNNFASNVQKALYIQWMLNHGERLGTVLKGSGKMQFLQLQDIVIKHETVTKWGQPPPWSWIVEVQLSTWKGDIDLTVQTNIQTAVCHATRLRQNLQFEVATMLIPFLIFRKALAAVTSEGKKIAICSVSEFLVSNEMLFVSVSEEPLFVTMEWGFGGLMLDSNPVLPLTTSSSAVALGKLYAEVSLAIPGAYTFQYKKGNMIKIIHGKTTQGEALCYRSSSRERG</sequence>
<dbReference type="EMBL" id="LK056677">
    <property type="protein sequence ID" value="CDR88322.1"/>
    <property type="molecule type" value="Genomic_DNA"/>
</dbReference>
<dbReference type="OrthoDB" id="3253465at2759"/>
<protein>
    <submittedName>
        <fullName evidence="1">Uncharacterized protein</fullName>
    </submittedName>
</protein>
<proteinExistence type="predicted"/>
<accession>A0A127Z3R8</accession>
<evidence type="ECO:0000313" key="1">
    <source>
        <dbReference type="EMBL" id="CDR88322.1"/>
    </source>
</evidence>
<organism evidence="1">
    <name type="scientific">Sporisorium scitamineum</name>
    <dbReference type="NCBI Taxonomy" id="49012"/>
    <lineage>
        <taxon>Eukaryota</taxon>
        <taxon>Fungi</taxon>
        <taxon>Dikarya</taxon>
        <taxon>Basidiomycota</taxon>
        <taxon>Ustilaginomycotina</taxon>
        <taxon>Ustilaginomycetes</taxon>
        <taxon>Ustilaginales</taxon>
        <taxon>Ustilaginaceae</taxon>
        <taxon>Sporisorium</taxon>
    </lineage>
</organism>
<reference evidence="1" key="1">
    <citation type="submission" date="2014-06" db="EMBL/GenBank/DDBJ databases">
        <authorList>
            <person name="Ju J."/>
            <person name="Zhang J."/>
        </authorList>
    </citation>
    <scope>NUCLEOTIDE SEQUENCE</scope>
    <source>
        <strain evidence="1">SscI8</strain>
    </source>
</reference>
<gene>
    <name evidence="1" type="ORF">SPSC_04149</name>
</gene>
<dbReference type="AlphaFoldDB" id="A0A127Z3R8"/>